<organism evidence="1 2">
    <name type="scientific">Orbilia oligospora</name>
    <name type="common">Nematode-trapping fungus</name>
    <name type="synonym">Arthrobotrys oligospora</name>
    <dbReference type="NCBI Taxonomy" id="2813651"/>
    <lineage>
        <taxon>Eukaryota</taxon>
        <taxon>Fungi</taxon>
        <taxon>Dikarya</taxon>
        <taxon>Ascomycota</taxon>
        <taxon>Pezizomycotina</taxon>
        <taxon>Orbiliomycetes</taxon>
        <taxon>Orbiliales</taxon>
        <taxon>Orbiliaceae</taxon>
        <taxon>Orbilia</taxon>
    </lineage>
</organism>
<name>A0A7C8JX96_ORBOL</name>
<sequence>MGIKIDSSQYAKCYHIDISDDEKHFPPCRCKRVRGTRRLDRACNGCIRFSSPSFPREHKKAISQQVFRFKSLQLAQDDIKKYLPGWKRIVGVGTKILGDSPEDDRGPFFDGFLHEKILDAIEEEIRTLDDGIVARNLVSTNKDDGAAGGENGSSALNRSLLIVSPSMEQSGNLTDFIK</sequence>
<proteinExistence type="predicted"/>
<protein>
    <submittedName>
        <fullName evidence="1">Uncharacterized protein</fullName>
    </submittedName>
</protein>
<evidence type="ECO:0000313" key="1">
    <source>
        <dbReference type="EMBL" id="KAF3137860.1"/>
    </source>
</evidence>
<gene>
    <name evidence="1" type="ORF">TWF703_004830</name>
</gene>
<dbReference type="EMBL" id="WIQZ01000024">
    <property type="protein sequence ID" value="KAF3137860.1"/>
    <property type="molecule type" value="Genomic_DNA"/>
</dbReference>
<dbReference type="AlphaFoldDB" id="A0A7C8JX96"/>
<comment type="caution">
    <text evidence="1">The sequence shown here is derived from an EMBL/GenBank/DDBJ whole genome shotgun (WGS) entry which is preliminary data.</text>
</comment>
<accession>A0A7C8JX96</accession>
<reference evidence="1 2" key="1">
    <citation type="submission" date="2019-06" db="EMBL/GenBank/DDBJ databases">
        <authorList>
            <person name="Palmer J.M."/>
        </authorList>
    </citation>
    <scope>NUCLEOTIDE SEQUENCE [LARGE SCALE GENOMIC DNA]</scope>
    <source>
        <strain evidence="1 2">TWF703</strain>
    </source>
</reference>
<evidence type="ECO:0000313" key="2">
    <source>
        <dbReference type="Proteomes" id="UP000480548"/>
    </source>
</evidence>
<dbReference type="Proteomes" id="UP000480548">
    <property type="component" value="Unassembled WGS sequence"/>
</dbReference>